<sequence>MKEKTEQNAAEIELLKNYIPQRMQQIQNGLMAVLDFLTRNFEGQRRIFMMFTYSNGELCDLKEGGFGGLLAAWMMLVFDREEAMMKVINELKYAGSRAMHHMITARPVLKAMPRRITRRPNLKAVPRRSKSQPRWRTIPPMSTTQPEWRRIPCRNTAQANLTTTPHRSTTRSTLHPTRPLPSNTELAGGRLMPTSEFGGLASANC</sequence>
<evidence type="ECO:0000313" key="3">
    <source>
        <dbReference type="Proteomes" id="UP000799291"/>
    </source>
</evidence>
<evidence type="ECO:0000313" key="2">
    <source>
        <dbReference type="EMBL" id="KAF2680917.1"/>
    </source>
</evidence>
<dbReference type="Proteomes" id="UP000799291">
    <property type="component" value="Unassembled WGS sequence"/>
</dbReference>
<feature type="region of interest" description="Disordered" evidence="1">
    <location>
        <begin position="125"/>
        <end position="146"/>
    </location>
</feature>
<name>A0A6G1IRN6_9PLEO</name>
<reference evidence="2" key="1">
    <citation type="journal article" date="2020" name="Stud. Mycol.">
        <title>101 Dothideomycetes genomes: a test case for predicting lifestyles and emergence of pathogens.</title>
        <authorList>
            <person name="Haridas S."/>
            <person name="Albert R."/>
            <person name="Binder M."/>
            <person name="Bloem J."/>
            <person name="Labutti K."/>
            <person name="Salamov A."/>
            <person name="Andreopoulos B."/>
            <person name="Baker S."/>
            <person name="Barry K."/>
            <person name="Bills G."/>
            <person name="Bluhm B."/>
            <person name="Cannon C."/>
            <person name="Castanera R."/>
            <person name="Culley D."/>
            <person name="Daum C."/>
            <person name="Ezra D."/>
            <person name="Gonzalez J."/>
            <person name="Henrissat B."/>
            <person name="Kuo A."/>
            <person name="Liang C."/>
            <person name="Lipzen A."/>
            <person name="Lutzoni F."/>
            <person name="Magnuson J."/>
            <person name="Mondo S."/>
            <person name="Nolan M."/>
            <person name="Ohm R."/>
            <person name="Pangilinan J."/>
            <person name="Park H.-J."/>
            <person name="Ramirez L."/>
            <person name="Alfaro M."/>
            <person name="Sun H."/>
            <person name="Tritt A."/>
            <person name="Yoshinaga Y."/>
            <person name="Zwiers L.-H."/>
            <person name="Turgeon B."/>
            <person name="Goodwin S."/>
            <person name="Spatafora J."/>
            <person name="Crous P."/>
            <person name="Grigoriev I."/>
        </authorList>
    </citation>
    <scope>NUCLEOTIDE SEQUENCE</scope>
    <source>
        <strain evidence="2">CBS 122367</strain>
    </source>
</reference>
<gene>
    <name evidence="2" type="ORF">K458DRAFT_407053</name>
</gene>
<protein>
    <submittedName>
        <fullName evidence="2">Uncharacterized protein</fullName>
    </submittedName>
</protein>
<keyword evidence="3" id="KW-1185">Reference proteome</keyword>
<accession>A0A6G1IRN6</accession>
<dbReference type="EMBL" id="MU005594">
    <property type="protein sequence ID" value="KAF2680917.1"/>
    <property type="molecule type" value="Genomic_DNA"/>
</dbReference>
<evidence type="ECO:0000256" key="1">
    <source>
        <dbReference type="SAM" id="MobiDB-lite"/>
    </source>
</evidence>
<proteinExistence type="predicted"/>
<organism evidence="2 3">
    <name type="scientific">Lentithecium fluviatile CBS 122367</name>
    <dbReference type="NCBI Taxonomy" id="1168545"/>
    <lineage>
        <taxon>Eukaryota</taxon>
        <taxon>Fungi</taxon>
        <taxon>Dikarya</taxon>
        <taxon>Ascomycota</taxon>
        <taxon>Pezizomycotina</taxon>
        <taxon>Dothideomycetes</taxon>
        <taxon>Pleosporomycetidae</taxon>
        <taxon>Pleosporales</taxon>
        <taxon>Massarineae</taxon>
        <taxon>Lentitheciaceae</taxon>
        <taxon>Lentithecium</taxon>
    </lineage>
</organism>
<feature type="compositionally biased region" description="Low complexity" evidence="1">
    <location>
        <begin position="161"/>
        <end position="175"/>
    </location>
</feature>
<feature type="region of interest" description="Disordered" evidence="1">
    <location>
        <begin position="158"/>
        <end position="205"/>
    </location>
</feature>
<dbReference type="AlphaFoldDB" id="A0A6G1IRN6"/>